<dbReference type="PROSITE" id="PS51755">
    <property type="entry name" value="OMPR_PHOB"/>
    <property type="match status" value="1"/>
</dbReference>
<dbReference type="Gene3D" id="6.10.250.690">
    <property type="match status" value="1"/>
</dbReference>
<dbReference type="GO" id="GO:0000156">
    <property type="term" value="F:phosphorelay response regulator activity"/>
    <property type="evidence" value="ECO:0007669"/>
    <property type="project" value="TreeGrafter"/>
</dbReference>
<keyword evidence="2" id="KW-0902">Two-component regulatory system</keyword>
<keyword evidence="5" id="KW-0804">Transcription</keyword>
<feature type="modified residue" description="4-aspartylphosphate" evidence="6">
    <location>
        <position position="76"/>
    </location>
</feature>
<dbReference type="PANTHER" id="PTHR48111">
    <property type="entry name" value="REGULATOR OF RPOS"/>
    <property type="match status" value="1"/>
</dbReference>
<dbReference type="GO" id="GO:0000976">
    <property type="term" value="F:transcription cis-regulatory region binding"/>
    <property type="evidence" value="ECO:0007669"/>
    <property type="project" value="TreeGrafter"/>
</dbReference>
<organism evidence="10 11">
    <name type="scientific">Paraburkholderia eburnea</name>
    <dbReference type="NCBI Taxonomy" id="1189126"/>
    <lineage>
        <taxon>Bacteria</taxon>
        <taxon>Pseudomonadati</taxon>
        <taxon>Pseudomonadota</taxon>
        <taxon>Betaproteobacteria</taxon>
        <taxon>Burkholderiales</taxon>
        <taxon>Burkholderiaceae</taxon>
        <taxon>Paraburkholderia</taxon>
    </lineage>
</organism>
<feature type="domain" description="OmpR/PhoB-type" evidence="9">
    <location>
        <begin position="156"/>
        <end position="255"/>
    </location>
</feature>
<dbReference type="SUPFAM" id="SSF52172">
    <property type="entry name" value="CheY-like"/>
    <property type="match status" value="1"/>
</dbReference>
<reference evidence="10 11" key="1">
    <citation type="submission" date="2018-01" db="EMBL/GenBank/DDBJ databases">
        <title>Genomic Encyclopedia of Type Strains, Phase III (KMG-III): the genomes of soil and plant-associated and newly described type strains.</title>
        <authorList>
            <person name="Whitman W."/>
        </authorList>
    </citation>
    <scope>NUCLEOTIDE SEQUENCE [LARGE SCALE GENOMIC DNA]</scope>
    <source>
        <strain evidence="10 11">JCM 18070</strain>
    </source>
</reference>
<evidence type="ECO:0000256" key="2">
    <source>
        <dbReference type="ARBA" id="ARBA00023012"/>
    </source>
</evidence>
<accession>A0A2S4MCB9</accession>
<dbReference type="CDD" id="cd00383">
    <property type="entry name" value="trans_reg_C"/>
    <property type="match status" value="1"/>
</dbReference>
<feature type="domain" description="Response regulatory" evidence="8">
    <location>
        <begin position="27"/>
        <end position="141"/>
    </location>
</feature>
<keyword evidence="11" id="KW-1185">Reference proteome</keyword>
<dbReference type="GO" id="GO:0032993">
    <property type="term" value="C:protein-DNA complex"/>
    <property type="evidence" value="ECO:0007669"/>
    <property type="project" value="TreeGrafter"/>
</dbReference>
<evidence type="ECO:0000313" key="11">
    <source>
        <dbReference type="Proteomes" id="UP000237381"/>
    </source>
</evidence>
<dbReference type="GO" id="GO:0005829">
    <property type="term" value="C:cytosol"/>
    <property type="evidence" value="ECO:0007669"/>
    <property type="project" value="TreeGrafter"/>
</dbReference>
<keyword evidence="3" id="KW-0805">Transcription regulation</keyword>
<dbReference type="EMBL" id="PQGA01000005">
    <property type="protein sequence ID" value="POR52291.1"/>
    <property type="molecule type" value="Genomic_DNA"/>
</dbReference>
<evidence type="ECO:0000259" key="8">
    <source>
        <dbReference type="PROSITE" id="PS50110"/>
    </source>
</evidence>
<dbReference type="InterPro" id="IPR016032">
    <property type="entry name" value="Sig_transdc_resp-reg_C-effctor"/>
</dbReference>
<dbReference type="PROSITE" id="PS50110">
    <property type="entry name" value="RESPONSE_REGULATORY"/>
    <property type="match status" value="1"/>
</dbReference>
<protein>
    <submittedName>
        <fullName evidence="10">Winged helix family two component transcriptional regulator</fullName>
    </submittedName>
</protein>
<dbReference type="Proteomes" id="UP000237381">
    <property type="component" value="Unassembled WGS sequence"/>
</dbReference>
<dbReference type="SMART" id="SM00862">
    <property type="entry name" value="Trans_reg_C"/>
    <property type="match status" value="1"/>
</dbReference>
<gene>
    <name evidence="10" type="ORF">B0G62_105259</name>
</gene>
<proteinExistence type="predicted"/>
<dbReference type="PANTHER" id="PTHR48111:SF4">
    <property type="entry name" value="DNA-BINDING DUAL TRANSCRIPTIONAL REGULATOR OMPR"/>
    <property type="match status" value="1"/>
</dbReference>
<dbReference type="AlphaFoldDB" id="A0A2S4MCB9"/>
<evidence type="ECO:0000256" key="5">
    <source>
        <dbReference type="ARBA" id="ARBA00023163"/>
    </source>
</evidence>
<dbReference type="Pfam" id="PF00486">
    <property type="entry name" value="Trans_reg_C"/>
    <property type="match status" value="1"/>
</dbReference>
<name>A0A2S4MCB9_9BURK</name>
<feature type="DNA-binding region" description="OmpR/PhoB-type" evidence="7">
    <location>
        <begin position="156"/>
        <end position="255"/>
    </location>
</feature>
<evidence type="ECO:0000313" key="10">
    <source>
        <dbReference type="EMBL" id="POR52291.1"/>
    </source>
</evidence>
<evidence type="ECO:0000256" key="7">
    <source>
        <dbReference type="PROSITE-ProRule" id="PRU01091"/>
    </source>
</evidence>
<dbReference type="SMART" id="SM00448">
    <property type="entry name" value="REC"/>
    <property type="match status" value="1"/>
</dbReference>
<evidence type="ECO:0000256" key="3">
    <source>
        <dbReference type="ARBA" id="ARBA00023015"/>
    </source>
</evidence>
<dbReference type="InterPro" id="IPR036388">
    <property type="entry name" value="WH-like_DNA-bd_sf"/>
</dbReference>
<keyword evidence="4 7" id="KW-0238">DNA-binding</keyword>
<dbReference type="SUPFAM" id="SSF46894">
    <property type="entry name" value="C-terminal effector domain of the bipartite response regulators"/>
    <property type="match status" value="1"/>
</dbReference>
<evidence type="ECO:0000256" key="1">
    <source>
        <dbReference type="ARBA" id="ARBA00022553"/>
    </source>
</evidence>
<dbReference type="InterPro" id="IPR011006">
    <property type="entry name" value="CheY-like_superfamily"/>
</dbReference>
<evidence type="ECO:0000259" key="9">
    <source>
        <dbReference type="PROSITE" id="PS51755"/>
    </source>
</evidence>
<dbReference type="Pfam" id="PF00072">
    <property type="entry name" value="Response_reg"/>
    <property type="match status" value="1"/>
</dbReference>
<dbReference type="InterPro" id="IPR001867">
    <property type="entry name" value="OmpR/PhoB-type_DNA-bd"/>
</dbReference>
<comment type="caution">
    <text evidence="10">The sequence shown here is derived from an EMBL/GenBank/DDBJ whole genome shotgun (WGS) entry which is preliminary data.</text>
</comment>
<keyword evidence="1 6" id="KW-0597">Phosphoprotein</keyword>
<sequence length="281" mass="32269">MFQERNGKVRGLCHAWRVPYDLRMTNNVFLVDDDPVVRDVTAEYLQMRGFSVTALPSARALQNKLRSERPQVVVLDIMMPEVDGISALRELRASGDDLPVILLTARNEVIDRVLGLEFGADDYVGKPFDPGELAARIRTVMRRRSVASATGAPESRASFSFGPFELDFRSRELYRDEERIPLRSSEFAFLKLFVNHAMTILSREQIIEIVYGEAGRYRNRSLDVAIWRLRRLIETDPSEPRYLQTVWGHGYVFVPDGEVGVAERYSEYKGEYKNDVKIEDE</sequence>
<dbReference type="Gene3D" id="1.10.10.10">
    <property type="entry name" value="Winged helix-like DNA-binding domain superfamily/Winged helix DNA-binding domain"/>
    <property type="match status" value="1"/>
</dbReference>
<evidence type="ECO:0000256" key="4">
    <source>
        <dbReference type="ARBA" id="ARBA00023125"/>
    </source>
</evidence>
<dbReference type="Gene3D" id="3.40.50.2300">
    <property type="match status" value="1"/>
</dbReference>
<dbReference type="InterPro" id="IPR001789">
    <property type="entry name" value="Sig_transdc_resp-reg_receiver"/>
</dbReference>
<dbReference type="GO" id="GO:0006355">
    <property type="term" value="P:regulation of DNA-templated transcription"/>
    <property type="evidence" value="ECO:0007669"/>
    <property type="project" value="InterPro"/>
</dbReference>
<evidence type="ECO:0000256" key="6">
    <source>
        <dbReference type="PROSITE-ProRule" id="PRU00169"/>
    </source>
</evidence>
<dbReference type="InterPro" id="IPR039420">
    <property type="entry name" value="WalR-like"/>
</dbReference>